<dbReference type="InterPro" id="IPR005127">
    <property type="entry name" value="Giardia_VSP"/>
</dbReference>
<evidence type="ECO:0000313" key="3">
    <source>
        <dbReference type="EMBL" id="KAK0633391.1"/>
    </source>
</evidence>
<evidence type="ECO:0000256" key="2">
    <source>
        <dbReference type="SAM" id="Phobius"/>
    </source>
</evidence>
<gene>
    <name evidence="3" type="ORF">B0T14DRAFT_491570</name>
</gene>
<feature type="region of interest" description="Disordered" evidence="1">
    <location>
        <begin position="181"/>
        <end position="212"/>
    </location>
</feature>
<dbReference type="EMBL" id="JAULSU010000001">
    <property type="protein sequence ID" value="KAK0633391.1"/>
    <property type="molecule type" value="Genomic_DNA"/>
</dbReference>
<protein>
    <submittedName>
        <fullName evidence="3">Uncharacterized protein</fullName>
    </submittedName>
</protein>
<dbReference type="Pfam" id="PF03302">
    <property type="entry name" value="VSP"/>
    <property type="match status" value="1"/>
</dbReference>
<dbReference type="PANTHER" id="PTHR16861">
    <property type="entry name" value="GLYCOPROTEIN 38"/>
    <property type="match status" value="1"/>
</dbReference>
<proteinExistence type="predicted"/>
<keyword evidence="2" id="KW-0472">Membrane</keyword>
<keyword evidence="4" id="KW-1185">Reference proteome</keyword>
<dbReference type="AlphaFoldDB" id="A0AA39XG67"/>
<feature type="region of interest" description="Disordered" evidence="1">
    <location>
        <begin position="319"/>
        <end position="368"/>
    </location>
</feature>
<organism evidence="3 4">
    <name type="scientific">Immersiella caudata</name>
    <dbReference type="NCBI Taxonomy" id="314043"/>
    <lineage>
        <taxon>Eukaryota</taxon>
        <taxon>Fungi</taxon>
        <taxon>Dikarya</taxon>
        <taxon>Ascomycota</taxon>
        <taxon>Pezizomycotina</taxon>
        <taxon>Sordariomycetes</taxon>
        <taxon>Sordariomycetidae</taxon>
        <taxon>Sordariales</taxon>
        <taxon>Lasiosphaeriaceae</taxon>
        <taxon>Immersiella</taxon>
    </lineage>
</organism>
<feature type="transmembrane region" description="Helical" evidence="2">
    <location>
        <begin position="219"/>
        <end position="243"/>
    </location>
</feature>
<keyword evidence="2" id="KW-0812">Transmembrane</keyword>
<evidence type="ECO:0000313" key="4">
    <source>
        <dbReference type="Proteomes" id="UP001175000"/>
    </source>
</evidence>
<accession>A0AA39XG67</accession>
<sequence length="408" mass="43287">MDSILGRRTEPGGKVTNIINRSAQTLNRKLVIDWTSGDLVLVTIELRAFRYTTDQTAEVIGNAMVPIPTATTTVTNDGPVLTAFPTFTGRCPPNINCQTKRSAVSRAAAESFQNVTLIVTRTSATTGTVEIEDFKPLLDLEGLPLFFEASFVGGNTLSSQAFTVIEPADPDPEWTQEFFANNEPFPTGKIKPSDTTGISTPTNAAGSSSSSDGGLATGAIAGIAVGAAVIVLAFIGFLVWFFLRRRRQAKEDDTFEAYGNGRSRTDELMAEKEANAGADVSPHSPYSDDGGQRDSSSLHNVGTGAGIATAAVSAHHHKKDLSQSTFAPYSDGHETIARSPSTHAASIVAASSRGVPDSPIPGRATPHGVATPYAHLVEEGMTEDEIRRLEDEERALDAAIEQSAVRKP</sequence>
<name>A0AA39XG67_9PEZI</name>
<feature type="compositionally biased region" description="Low complexity" evidence="1">
    <location>
        <begin position="199"/>
        <end position="212"/>
    </location>
</feature>
<feature type="region of interest" description="Disordered" evidence="1">
    <location>
        <begin position="274"/>
        <end position="302"/>
    </location>
</feature>
<evidence type="ECO:0000256" key="1">
    <source>
        <dbReference type="SAM" id="MobiDB-lite"/>
    </source>
</evidence>
<dbReference type="Proteomes" id="UP001175000">
    <property type="component" value="Unassembled WGS sequence"/>
</dbReference>
<comment type="caution">
    <text evidence="3">The sequence shown here is derived from an EMBL/GenBank/DDBJ whole genome shotgun (WGS) entry which is preliminary data.</text>
</comment>
<keyword evidence="2" id="KW-1133">Transmembrane helix</keyword>
<reference evidence="3" key="1">
    <citation type="submission" date="2023-06" db="EMBL/GenBank/DDBJ databases">
        <title>Genome-scale phylogeny and comparative genomics of the fungal order Sordariales.</title>
        <authorList>
            <consortium name="Lawrence Berkeley National Laboratory"/>
            <person name="Hensen N."/>
            <person name="Bonometti L."/>
            <person name="Westerberg I."/>
            <person name="Brannstrom I.O."/>
            <person name="Guillou S."/>
            <person name="Cros-Aarteil S."/>
            <person name="Calhoun S."/>
            <person name="Haridas S."/>
            <person name="Kuo A."/>
            <person name="Mondo S."/>
            <person name="Pangilinan J."/>
            <person name="Riley R."/>
            <person name="Labutti K."/>
            <person name="Andreopoulos B."/>
            <person name="Lipzen A."/>
            <person name="Chen C."/>
            <person name="Yanf M."/>
            <person name="Daum C."/>
            <person name="Ng V."/>
            <person name="Clum A."/>
            <person name="Steindorff A."/>
            <person name="Ohm R."/>
            <person name="Martin F."/>
            <person name="Silar P."/>
            <person name="Natvig D."/>
            <person name="Lalanne C."/>
            <person name="Gautier V."/>
            <person name="Ament-Velasquez S.L."/>
            <person name="Kruys A."/>
            <person name="Hutchinson M.I."/>
            <person name="Powell A.J."/>
            <person name="Barry K."/>
            <person name="Miller A.N."/>
            <person name="Grigoriev I.V."/>
            <person name="Debuchy R."/>
            <person name="Gladieux P."/>
            <person name="Thoren M.H."/>
            <person name="Johannesson H."/>
        </authorList>
    </citation>
    <scope>NUCLEOTIDE SEQUENCE</scope>
    <source>
        <strain evidence="3">CBS 606.72</strain>
    </source>
</reference>
<dbReference type="PANTHER" id="PTHR16861:SF4">
    <property type="entry name" value="SH3 DOMAIN PROTEIN (AFU_ORTHOLOGUE AFUA_1G13610)"/>
    <property type="match status" value="1"/>
</dbReference>